<evidence type="ECO:0000313" key="1">
    <source>
        <dbReference type="EMBL" id="DAD84752.1"/>
    </source>
</evidence>
<dbReference type="EMBL" id="BK014965">
    <property type="protein sequence ID" value="DAD84752.1"/>
    <property type="molecule type" value="Genomic_DNA"/>
</dbReference>
<organism evidence="1">
    <name type="scientific">Siphoviridae sp. ctqED62</name>
    <dbReference type="NCBI Taxonomy" id="2826468"/>
    <lineage>
        <taxon>Viruses</taxon>
        <taxon>Duplodnaviria</taxon>
        <taxon>Heunggongvirae</taxon>
        <taxon>Uroviricota</taxon>
        <taxon>Caudoviricetes</taxon>
    </lineage>
</organism>
<proteinExistence type="predicted"/>
<sequence length="41" mass="4669">MSAPVFMDLGIGYPSPCKRHDHPEIACWGLTVKKAERNERK</sequence>
<protein>
    <submittedName>
        <fullName evidence="1">Uncharacterized protein</fullName>
    </submittedName>
</protein>
<name>A0A8S5MRI3_9CAUD</name>
<accession>A0A8S5MRI3</accession>
<reference evidence="1" key="1">
    <citation type="journal article" date="2021" name="Proc. Natl. Acad. Sci. U.S.A.">
        <title>A Catalog of Tens of Thousands of Viruses from Human Metagenomes Reveals Hidden Associations with Chronic Diseases.</title>
        <authorList>
            <person name="Tisza M.J."/>
            <person name="Buck C.B."/>
        </authorList>
    </citation>
    <scope>NUCLEOTIDE SEQUENCE</scope>
    <source>
        <strain evidence="1">CtqED62</strain>
    </source>
</reference>